<name>A0A1S3KH56_LINAN</name>
<feature type="chain" id="PRO_5010175339" evidence="1">
    <location>
        <begin position="22"/>
        <end position="159"/>
    </location>
</feature>
<gene>
    <name evidence="3" type="primary">LOC106181940</name>
</gene>
<dbReference type="OrthoDB" id="6082640at2759"/>
<accession>A0A1S3KH56</accession>
<dbReference type="Proteomes" id="UP000085678">
    <property type="component" value="Unplaced"/>
</dbReference>
<evidence type="ECO:0000256" key="1">
    <source>
        <dbReference type="SAM" id="SignalP"/>
    </source>
</evidence>
<reference evidence="3" key="1">
    <citation type="submission" date="2025-08" db="UniProtKB">
        <authorList>
            <consortium name="RefSeq"/>
        </authorList>
    </citation>
    <scope>IDENTIFICATION</scope>
    <source>
        <tissue evidence="3">Gonads</tissue>
    </source>
</reference>
<dbReference type="KEGG" id="lak:106181940"/>
<keyword evidence="1" id="KW-0732">Signal</keyword>
<evidence type="ECO:0000313" key="2">
    <source>
        <dbReference type="Proteomes" id="UP000085678"/>
    </source>
</evidence>
<dbReference type="AlphaFoldDB" id="A0A1S3KH56"/>
<dbReference type="GeneID" id="106181940"/>
<keyword evidence="2" id="KW-1185">Reference proteome</keyword>
<dbReference type="InParanoid" id="A0A1S3KH56"/>
<dbReference type="RefSeq" id="XP_013421963.1">
    <property type="nucleotide sequence ID" value="XM_013566509.1"/>
</dbReference>
<feature type="signal peptide" evidence="1">
    <location>
        <begin position="1"/>
        <end position="21"/>
    </location>
</feature>
<protein>
    <submittedName>
        <fullName evidence="3">Uncharacterized protein LOC106181940</fullName>
    </submittedName>
</protein>
<sequence length="159" mass="18640">MWNTIQVVAFLLCVNVMYSHALWIPTGRRDEINFQEYPGGIWFGTQDLACVSKIRAKRFVFRSPIRIAHRLIYYRGLIFEWGVGNENSEKRYSYRDEPYVPHCEVRWEIWPAAESTCSIEAAKAFTRSYKSRFGDYNLFGNNCHMFAMRLAGMLKNGDC</sequence>
<organism evidence="2 3">
    <name type="scientific">Lingula anatina</name>
    <name type="common">Brachiopod</name>
    <name type="synonym">Lingula unguis</name>
    <dbReference type="NCBI Taxonomy" id="7574"/>
    <lineage>
        <taxon>Eukaryota</taxon>
        <taxon>Metazoa</taxon>
        <taxon>Spiralia</taxon>
        <taxon>Lophotrochozoa</taxon>
        <taxon>Brachiopoda</taxon>
        <taxon>Linguliformea</taxon>
        <taxon>Lingulata</taxon>
        <taxon>Lingulida</taxon>
        <taxon>Linguloidea</taxon>
        <taxon>Lingulidae</taxon>
        <taxon>Lingula</taxon>
    </lineage>
</organism>
<proteinExistence type="predicted"/>
<evidence type="ECO:0000313" key="3">
    <source>
        <dbReference type="RefSeq" id="XP_013421963.1"/>
    </source>
</evidence>